<evidence type="ECO:0000313" key="4">
    <source>
        <dbReference type="Proteomes" id="UP000013521"/>
    </source>
</evidence>
<dbReference type="eggNOG" id="ENOG502S5NF">
    <property type="taxonomic scope" value="Eukaryota"/>
</dbReference>
<sequence length="458" mass="50637">MLAWAVPGLDGRVAGCAPPDRVILRPALSPPQSSVLCGRIRRIVFRHPGYSDEASVLLSLQAPDDPAGGLHHETARLACAIVAGNRWDGFLSESRDPTVTPTSIQPDGILRAPEYYFHLPNVPLDPPYPVCPRFSDWRFPHHRLPPSWAALSVDVDLVPLRSQLSAAISARDGTCRISAHGEGVELAHLVPRSEDEWFHRNGMGQYISDPSCAAASAIDDPANILLLRADIHYIFDRRRFVLVPRPHAVDDSSVPAVHVLAPSPELVALYHNVPLQPLRGVAAEFLFARFAWSIFPYLQTFLSARADRRLVVPDVPNARLFTAAECTKLVYPEPRSRSASPKKRSRPTTRDDDADDGGSSQAKRMRCDASPNHRYHTSPASAPSLATDAAATTKSFCSQDSLKEVVEKRLQEERERSDPDGRWLEEVEWAEGAMSRPLDSDEVLRCTGISYTFSTLKK</sequence>
<dbReference type="InterPro" id="IPR003615">
    <property type="entry name" value="HNH_nuc"/>
</dbReference>
<feature type="compositionally biased region" description="Low complexity" evidence="1">
    <location>
        <begin position="377"/>
        <end position="387"/>
    </location>
</feature>
<dbReference type="OMA" id="MFQYSAW"/>
<gene>
    <name evidence="3" type="ORF">UCRNP2_5350</name>
</gene>
<reference evidence="4" key="1">
    <citation type="journal article" date="2013" name="Genome Announc.">
        <title>Draft genome sequence of Neofusicoccum parvum isolate UCR-NP2, a fungal vascular pathogen associated with grapevine cankers.</title>
        <authorList>
            <person name="Blanco-Ulate B."/>
            <person name="Rolshausen P."/>
            <person name="Cantu D."/>
        </authorList>
    </citation>
    <scope>NUCLEOTIDE SEQUENCE [LARGE SCALE GENOMIC DNA]</scope>
    <source>
        <strain evidence="4">UCR-NP2</strain>
    </source>
</reference>
<organism evidence="3 4">
    <name type="scientific">Botryosphaeria parva (strain UCR-NP2)</name>
    <name type="common">Grapevine canker fungus</name>
    <name type="synonym">Neofusicoccum parvum</name>
    <dbReference type="NCBI Taxonomy" id="1287680"/>
    <lineage>
        <taxon>Eukaryota</taxon>
        <taxon>Fungi</taxon>
        <taxon>Dikarya</taxon>
        <taxon>Ascomycota</taxon>
        <taxon>Pezizomycotina</taxon>
        <taxon>Dothideomycetes</taxon>
        <taxon>Dothideomycetes incertae sedis</taxon>
        <taxon>Botryosphaeriales</taxon>
        <taxon>Botryosphaeriaceae</taxon>
        <taxon>Neofusicoccum</taxon>
    </lineage>
</organism>
<accession>R1EJE2</accession>
<evidence type="ECO:0000313" key="3">
    <source>
        <dbReference type="EMBL" id="EOD47903.1"/>
    </source>
</evidence>
<name>R1EJE2_BOTPV</name>
<proteinExistence type="predicted"/>
<dbReference type="HOGENOM" id="CLU_030288_2_0_1"/>
<dbReference type="Proteomes" id="UP000013521">
    <property type="component" value="Unassembled WGS sequence"/>
</dbReference>
<feature type="region of interest" description="Disordered" evidence="1">
    <location>
        <begin position="332"/>
        <end position="387"/>
    </location>
</feature>
<evidence type="ECO:0000259" key="2">
    <source>
        <dbReference type="Pfam" id="PF13391"/>
    </source>
</evidence>
<feature type="domain" description="HNH nuclease" evidence="2">
    <location>
        <begin position="175"/>
        <end position="242"/>
    </location>
</feature>
<protein>
    <recommendedName>
        <fullName evidence="2">HNH nuclease domain-containing protein</fullName>
    </recommendedName>
</protein>
<dbReference type="KEGG" id="npa:UCRNP2_5350"/>
<evidence type="ECO:0000256" key="1">
    <source>
        <dbReference type="SAM" id="MobiDB-lite"/>
    </source>
</evidence>
<dbReference type="AlphaFoldDB" id="R1EJE2"/>
<dbReference type="Pfam" id="PF13391">
    <property type="entry name" value="HNH_2"/>
    <property type="match status" value="1"/>
</dbReference>
<dbReference type="EMBL" id="KB916275">
    <property type="protein sequence ID" value="EOD47903.1"/>
    <property type="molecule type" value="Genomic_DNA"/>
</dbReference>
<dbReference type="OrthoDB" id="2142759at2759"/>